<keyword evidence="2" id="KW-0812">Transmembrane</keyword>
<name>A0A1G9H1P3_9ACTN</name>
<evidence type="ECO:0000313" key="4">
    <source>
        <dbReference type="Proteomes" id="UP000198662"/>
    </source>
</evidence>
<feature type="transmembrane region" description="Helical" evidence="2">
    <location>
        <begin position="200"/>
        <end position="221"/>
    </location>
</feature>
<feature type="transmembrane region" description="Helical" evidence="2">
    <location>
        <begin position="149"/>
        <end position="170"/>
    </location>
</feature>
<keyword evidence="2" id="KW-0472">Membrane</keyword>
<reference evidence="4" key="1">
    <citation type="submission" date="2016-10" db="EMBL/GenBank/DDBJ databases">
        <authorList>
            <person name="Varghese N."/>
            <person name="Submissions S."/>
        </authorList>
    </citation>
    <scope>NUCLEOTIDE SEQUENCE [LARGE SCALE GENOMIC DNA]</scope>
    <source>
        <strain evidence="4">CGMCC 4.3147</strain>
    </source>
</reference>
<evidence type="ECO:0000313" key="3">
    <source>
        <dbReference type="EMBL" id="SDL06807.1"/>
    </source>
</evidence>
<gene>
    <name evidence="3" type="ORF">SAMN05216298_2559</name>
</gene>
<dbReference type="RefSeq" id="WP_091048989.1">
    <property type="nucleotide sequence ID" value="NZ_FNGF01000003.1"/>
</dbReference>
<feature type="transmembrane region" description="Helical" evidence="2">
    <location>
        <begin position="123"/>
        <end position="142"/>
    </location>
</feature>
<keyword evidence="2" id="KW-1133">Transmembrane helix</keyword>
<feature type="compositionally biased region" description="Basic and acidic residues" evidence="1">
    <location>
        <begin position="349"/>
        <end position="371"/>
    </location>
</feature>
<sequence>MSPRSAAKTVGAGFAVAALAALAQLGLAYGFGLLSWADAAPGAADPVLDYRWNANLAWVAWFTAASCVVGGLASGAIGSRAAAHSTPATRFAAVLASAAGAFTVGPLVALSAEQGAVFTSFPVDPLIAAGLGAAVGFALALIGLSSRSVAVNVGASAALVWLLAILAVFVEVGDRVSPVTELAVWGSWAGSDTFLGTRGFSIAIPFVTGSLVIGAVVAAFARRSHISSSGYRIAAASGIAGPLIVTVAHLVAGPSRLDNAESLAVMLVGPYAAIAGLLGSLVVCALPKGGGQIDDRAEEVRETPAGLTESVPGWTVPAPATAYDDGQDTTKDLPAAPATPARPKRPTRREKQIAKDSERAAKQEAQKRAEWEPQEGDDTPNPDVDWVQELKAVDMDEPKEEAPKPNRRAKKTTARTRRKINSEDDAEE</sequence>
<evidence type="ECO:0000256" key="2">
    <source>
        <dbReference type="SAM" id="Phobius"/>
    </source>
</evidence>
<dbReference type="AlphaFoldDB" id="A0A1G9H1P3"/>
<feature type="region of interest" description="Disordered" evidence="1">
    <location>
        <begin position="302"/>
        <end position="428"/>
    </location>
</feature>
<evidence type="ECO:0000256" key="1">
    <source>
        <dbReference type="SAM" id="MobiDB-lite"/>
    </source>
</evidence>
<feature type="compositionally biased region" description="Basic residues" evidence="1">
    <location>
        <begin position="405"/>
        <end position="419"/>
    </location>
</feature>
<accession>A0A1G9H1P3</accession>
<dbReference type="OrthoDB" id="5181552at2"/>
<feature type="transmembrane region" description="Helical" evidence="2">
    <location>
        <begin position="55"/>
        <end position="79"/>
    </location>
</feature>
<dbReference type="Proteomes" id="UP000198662">
    <property type="component" value="Unassembled WGS sequence"/>
</dbReference>
<feature type="transmembrane region" description="Helical" evidence="2">
    <location>
        <begin position="91"/>
        <end position="111"/>
    </location>
</feature>
<keyword evidence="4" id="KW-1185">Reference proteome</keyword>
<feature type="transmembrane region" description="Helical" evidence="2">
    <location>
        <begin position="233"/>
        <end position="252"/>
    </location>
</feature>
<protein>
    <submittedName>
        <fullName evidence="3">Uncharacterized protein</fullName>
    </submittedName>
</protein>
<feature type="transmembrane region" description="Helical" evidence="2">
    <location>
        <begin position="264"/>
        <end position="286"/>
    </location>
</feature>
<feature type="compositionally biased region" description="Basic and acidic residues" evidence="1">
    <location>
        <begin position="391"/>
        <end position="404"/>
    </location>
</feature>
<proteinExistence type="predicted"/>
<dbReference type="EMBL" id="FNGF01000003">
    <property type="protein sequence ID" value="SDL06807.1"/>
    <property type="molecule type" value="Genomic_DNA"/>
</dbReference>
<organism evidence="3 4">
    <name type="scientific">Glycomyces sambucus</name>
    <dbReference type="NCBI Taxonomy" id="380244"/>
    <lineage>
        <taxon>Bacteria</taxon>
        <taxon>Bacillati</taxon>
        <taxon>Actinomycetota</taxon>
        <taxon>Actinomycetes</taxon>
        <taxon>Glycomycetales</taxon>
        <taxon>Glycomycetaceae</taxon>
        <taxon>Glycomyces</taxon>
    </lineage>
</organism>